<evidence type="ECO:0000256" key="8">
    <source>
        <dbReference type="ARBA" id="ARBA00048679"/>
    </source>
</evidence>
<feature type="domain" description="Protein kinase" evidence="10">
    <location>
        <begin position="51"/>
        <end position="311"/>
    </location>
</feature>
<reference evidence="11" key="1">
    <citation type="submission" date="2020-05" db="EMBL/GenBank/DDBJ databases">
        <title>Phylogenomic resolution of chytrid fungi.</title>
        <authorList>
            <person name="Stajich J.E."/>
            <person name="Amses K."/>
            <person name="Simmons R."/>
            <person name="Seto K."/>
            <person name="Myers J."/>
            <person name="Bonds A."/>
            <person name="Quandt C.A."/>
            <person name="Barry K."/>
            <person name="Liu P."/>
            <person name="Grigoriev I."/>
            <person name="Longcore J.E."/>
            <person name="James T.Y."/>
        </authorList>
    </citation>
    <scope>NUCLEOTIDE SEQUENCE</scope>
    <source>
        <strain evidence="11">JEL0379</strain>
    </source>
</reference>
<dbReference type="Pfam" id="PF12202">
    <property type="entry name" value="OSR1_C"/>
    <property type="match status" value="1"/>
</dbReference>
<feature type="region of interest" description="Disordered" evidence="9">
    <location>
        <begin position="529"/>
        <end position="614"/>
    </location>
</feature>
<dbReference type="Gene3D" id="3.10.20.90">
    <property type="entry name" value="Phosphatidylinositol 3-kinase Catalytic Subunit, Chain A, domain 1"/>
    <property type="match status" value="1"/>
</dbReference>
<keyword evidence="6" id="KW-0067">ATP-binding</keyword>
<keyword evidence="2" id="KW-0723">Serine/threonine-protein kinase</keyword>
<dbReference type="CDD" id="cd13983">
    <property type="entry name" value="STKc_WNK"/>
    <property type="match status" value="1"/>
</dbReference>
<feature type="compositionally biased region" description="Low complexity" evidence="9">
    <location>
        <begin position="956"/>
        <end position="974"/>
    </location>
</feature>
<keyword evidence="12" id="KW-1185">Reference proteome</keyword>
<feature type="region of interest" description="Disordered" evidence="9">
    <location>
        <begin position="634"/>
        <end position="683"/>
    </location>
</feature>
<feature type="compositionally biased region" description="Polar residues" evidence="9">
    <location>
        <begin position="339"/>
        <end position="360"/>
    </location>
</feature>
<keyword evidence="4" id="KW-0547">Nucleotide-binding</keyword>
<evidence type="ECO:0000256" key="1">
    <source>
        <dbReference type="ARBA" id="ARBA00012513"/>
    </source>
</evidence>
<dbReference type="EC" id="2.7.11.1" evidence="1"/>
<dbReference type="GO" id="GO:0005524">
    <property type="term" value="F:ATP binding"/>
    <property type="evidence" value="ECO:0007669"/>
    <property type="project" value="UniProtKB-KW"/>
</dbReference>
<proteinExistence type="predicted"/>
<protein>
    <recommendedName>
        <fullName evidence="1">non-specific serine/threonine protein kinase</fullName>
        <ecNumber evidence="1">2.7.11.1</ecNumber>
    </recommendedName>
</protein>
<evidence type="ECO:0000256" key="7">
    <source>
        <dbReference type="ARBA" id="ARBA00047899"/>
    </source>
</evidence>
<feature type="region of interest" description="Disordered" evidence="9">
    <location>
        <begin position="318"/>
        <end position="362"/>
    </location>
</feature>
<dbReference type="InterPro" id="IPR050588">
    <property type="entry name" value="WNK_Ser-Thr_kinase"/>
</dbReference>
<accession>A0AAD5TBJ0</accession>
<dbReference type="Gene3D" id="1.10.510.10">
    <property type="entry name" value="Transferase(Phosphotransferase) domain 1"/>
    <property type="match status" value="1"/>
</dbReference>
<comment type="caution">
    <text evidence="11">The sequence shown here is derived from an EMBL/GenBank/DDBJ whole genome shotgun (WGS) entry which is preliminary data.</text>
</comment>
<dbReference type="SUPFAM" id="SSF56112">
    <property type="entry name" value="Protein kinase-like (PK-like)"/>
    <property type="match status" value="1"/>
</dbReference>
<evidence type="ECO:0000256" key="4">
    <source>
        <dbReference type="ARBA" id="ARBA00022741"/>
    </source>
</evidence>
<dbReference type="FunFam" id="3.30.200.20:FF:000075">
    <property type="entry name" value="Probable serine/threonine-protein kinase WNK1"/>
    <property type="match status" value="1"/>
</dbReference>
<sequence length="993" mass="106267">MSDPPRIGNNNNNNNNNNNGPIVLHNGCPSPTSDDDDEHRVVETDPTGRFEKYNEVLGKGAYKDVFKGFDTEEGMEVAWNQLRVDHLLKREAQRILQEIQILQSLRNDNIINLYYSWIARGRDGKDHVYFITELMMSGTLKNYIRKTKGPVKPKVMKSWCRQILSGLAYLHTREPPIIHRDLKCDNIFINGNNGQAKIGDLGLAVVRHRDHVSSVLGTPEFMAPEVYNENYSEAADIYSFGMMVLEIATKEYPYSEASNQARIYRLVSSGIKPAALARVADAETRQFIDLCINYDPRRRPTATELLNHPFVLPTVQSSTNAAMPSGADSQRMDGIYPSHRSSLTSEHRGSVTSTASSVDSPVTGDSAIAGTWASDRELAQLPAQPAVSKPVLVDAENHTFEILNRLPLPGAPPALSVYPHPTAASALMAPTTVCSVEIVERLSDTQVLVKMIYGTTHRPPQEIKFPFHFADDTADNVVDEMVKEGIIDGKDQAIASERLEVVVRGSERGSYERSLSSERFSGYPTAVAMSPPGSPATFPRVRNQPDATAARSATLPRSIGGMRSANGSMEYPQGIGSRAASPGQTALTMPRTSAPGSPRAPRPVQPLPTDHPDLSRQLSSALVGIGIHDDAAASHTVSSGQSILSSSAPPSGSTSASRPRTPTPLTLPEATYGTSPIRNRTDSVGMDARPVFDLGISAVHHGGEHVTWAAPESGNTVTPPSGGVGHPPPPHPSFRDPDLQRKLLEMQEKNLLGFGSLSTANAAPAVARGTASSATSALPPSATTATDQYNGRPQRNSMSAATPQHISLSQMQSHGVGVGVGQGARPVTLSGNASGGYFPPAAAYQRDFKSLPRPTTAPLAAASTQNNRQPSLATPVPATAGVACCSIPAIPLQHVAPAAAAVLMPGHAPLCDGVLTPGSSPAVSPPAPHHQPDPRQAPLMPPPQSSDHHHRAPSAQQHQQQAQQLQQQQQQQDQRPAVPTRTNTGTSSVNLMD</sequence>
<feature type="region of interest" description="Disordered" evidence="9">
    <location>
        <begin position="712"/>
        <end position="737"/>
    </location>
</feature>
<dbReference type="InterPro" id="IPR000719">
    <property type="entry name" value="Prot_kinase_dom"/>
</dbReference>
<dbReference type="PROSITE" id="PS00108">
    <property type="entry name" value="PROTEIN_KINASE_ST"/>
    <property type="match status" value="1"/>
</dbReference>
<feature type="region of interest" description="Disordered" evidence="9">
    <location>
        <begin position="771"/>
        <end position="802"/>
    </location>
</feature>
<gene>
    <name evidence="11" type="ORF">HDU87_001283</name>
</gene>
<feature type="compositionally biased region" description="Low complexity" evidence="9">
    <location>
        <begin position="771"/>
        <end position="786"/>
    </location>
</feature>
<feature type="region of interest" description="Disordered" evidence="9">
    <location>
        <begin position="854"/>
        <end position="873"/>
    </location>
</feature>
<keyword evidence="5" id="KW-0418">Kinase</keyword>
<keyword evidence="3" id="KW-0808">Transferase</keyword>
<comment type="catalytic activity">
    <reaction evidence="7">
        <text>L-threonyl-[protein] + ATP = O-phospho-L-threonyl-[protein] + ADP + H(+)</text>
        <dbReference type="Rhea" id="RHEA:46608"/>
        <dbReference type="Rhea" id="RHEA-COMP:11060"/>
        <dbReference type="Rhea" id="RHEA-COMP:11605"/>
        <dbReference type="ChEBI" id="CHEBI:15378"/>
        <dbReference type="ChEBI" id="CHEBI:30013"/>
        <dbReference type="ChEBI" id="CHEBI:30616"/>
        <dbReference type="ChEBI" id="CHEBI:61977"/>
        <dbReference type="ChEBI" id="CHEBI:456216"/>
        <dbReference type="EC" id="2.7.11.1"/>
    </reaction>
</comment>
<evidence type="ECO:0000313" key="11">
    <source>
        <dbReference type="EMBL" id="KAJ3168054.1"/>
    </source>
</evidence>
<dbReference type="InterPro" id="IPR024678">
    <property type="entry name" value="Kinase_OSR1/WNK_CCT"/>
</dbReference>
<evidence type="ECO:0000256" key="5">
    <source>
        <dbReference type="ARBA" id="ARBA00022777"/>
    </source>
</evidence>
<dbReference type="Pfam" id="PF00069">
    <property type="entry name" value="Pkinase"/>
    <property type="match status" value="1"/>
</dbReference>
<feature type="compositionally biased region" description="Polar residues" evidence="9">
    <location>
        <begin position="582"/>
        <end position="595"/>
    </location>
</feature>
<dbReference type="EMBL" id="JADGJQ010000129">
    <property type="protein sequence ID" value="KAJ3168054.1"/>
    <property type="molecule type" value="Genomic_DNA"/>
</dbReference>
<feature type="region of interest" description="Disordered" evidence="9">
    <location>
        <begin position="1"/>
        <end position="40"/>
    </location>
</feature>
<feature type="compositionally biased region" description="Low complexity" evidence="9">
    <location>
        <begin position="854"/>
        <end position="864"/>
    </location>
</feature>
<dbReference type="PANTHER" id="PTHR13902">
    <property type="entry name" value="SERINE/THREONINE-PROTEIN KINASE WNK WITH NO LYSINE -RELATED"/>
    <property type="match status" value="1"/>
</dbReference>
<dbReference type="Gene3D" id="3.30.200.20">
    <property type="entry name" value="Phosphorylase Kinase, domain 1"/>
    <property type="match status" value="1"/>
</dbReference>
<name>A0AAD5TBJ0_9FUNG</name>
<feature type="compositionally biased region" description="Polar residues" evidence="9">
    <location>
        <begin position="980"/>
        <end position="993"/>
    </location>
</feature>
<dbReference type="PROSITE" id="PS50011">
    <property type="entry name" value="PROTEIN_KINASE_DOM"/>
    <property type="match status" value="1"/>
</dbReference>
<feature type="compositionally biased region" description="Low complexity" evidence="9">
    <location>
        <begin position="638"/>
        <end position="668"/>
    </location>
</feature>
<dbReference type="AlphaFoldDB" id="A0AAD5TBJ0"/>
<evidence type="ECO:0000256" key="9">
    <source>
        <dbReference type="SAM" id="MobiDB-lite"/>
    </source>
</evidence>
<evidence type="ECO:0000259" key="10">
    <source>
        <dbReference type="PROSITE" id="PS50011"/>
    </source>
</evidence>
<dbReference type="InterPro" id="IPR011009">
    <property type="entry name" value="Kinase-like_dom_sf"/>
</dbReference>
<evidence type="ECO:0000313" key="12">
    <source>
        <dbReference type="Proteomes" id="UP001212152"/>
    </source>
</evidence>
<organism evidence="11 12">
    <name type="scientific">Geranomyces variabilis</name>
    <dbReference type="NCBI Taxonomy" id="109894"/>
    <lineage>
        <taxon>Eukaryota</taxon>
        <taxon>Fungi</taxon>
        <taxon>Fungi incertae sedis</taxon>
        <taxon>Chytridiomycota</taxon>
        <taxon>Chytridiomycota incertae sedis</taxon>
        <taxon>Chytridiomycetes</taxon>
        <taxon>Spizellomycetales</taxon>
        <taxon>Powellomycetaceae</taxon>
        <taxon>Geranomyces</taxon>
    </lineage>
</organism>
<dbReference type="FunFam" id="1.10.510.10:FF:001565">
    <property type="entry name" value="WNK protein kinase"/>
    <property type="match status" value="1"/>
</dbReference>
<feature type="compositionally biased region" description="Low complexity" evidence="9">
    <location>
        <begin position="9"/>
        <end position="19"/>
    </location>
</feature>
<evidence type="ECO:0000256" key="6">
    <source>
        <dbReference type="ARBA" id="ARBA00022840"/>
    </source>
</evidence>
<feature type="region of interest" description="Disordered" evidence="9">
    <location>
        <begin position="916"/>
        <end position="993"/>
    </location>
</feature>
<feature type="compositionally biased region" description="Polar residues" evidence="9">
    <location>
        <begin position="787"/>
        <end position="802"/>
    </location>
</feature>
<dbReference type="Proteomes" id="UP001212152">
    <property type="component" value="Unassembled WGS sequence"/>
</dbReference>
<dbReference type="InterPro" id="IPR008271">
    <property type="entry name" value="Ser/Thr_kinase_AS"/>
</dbReference>
<evidence type="ECO:0000256" key="3">
    <source>
        <dbReference type="ARBA" id="ARBA00022679"/>
    </source>
</evidence>
<comment type="catalytic activity">
    <reaction evidence="8">
        <text>L-seryl-[protein] + ATP = O-phospho-L-seryl-[protein] + ADP + H(+)</text>
        <dbReference type="Rhea" id="RHEA:17989"/>
        <dbReference type="Rhea" id="RHEA-COMP:9863"/>
        <dbReference type="Rhea" id="RHEA-COMP:11604"/>
        <dbReference type="ChEBI" id="CHEBI:15378"/>
        <dbReference type="ChEBI" id="CHEBI:29999"/>
        <dbReference type="ChEBI" id="CHEBI:30616"/>
        <dbReference type="ChEBI" id="CHEBI:83421"/>
        <dbReference type="ChEBI" id="CHEBI:456216"/>
        <dbReference type="EC" id="2.7.11.1"/>
    </reaction>
</comment>
<dbReference type="SMART" id="SM00220">
    <property type="entry name" value="S_TKc"/>
    <property type="match status" value="1"/>
</dbReference>
<evidence type="ECO:0000256" key="2">
    <source>
        <dbReference type="ARBA" id="ARBA00022527"/>
    </source>
</evidence>
<dbReference type="GO" id="GO:0004674">
    <property type="term" value="F:protein serine/threonine kinase activity"/>
    <property type="evidence" value="ECO:0007669"/>
    <property type="project" value="UniProtKB-KW"/>
</dbReference>